<dbReference type="Proteomes" id="UP000539313">
    <property type="component" value="Unassembled WGS sequence"/>
</dbReference>
<keyword evidence="1 3" id="KW-0808">Transferase</keyword>
<dbReference type="AlphaFoldDB" id="A0A7W3MVJ1"/>
<dbReference type="InterPro" id="IPR047324">
    <property type="entry name" value="LbH_gamma_CA-like"/>
</dbReference>
<dbReference type="InterPro" id="IPR011004">
    <property type="entry name" value="Trimer_LpxA-like_sf"/>
</dbReference>
<comment type="caution">
    <text evidence="3">The sequence shown here is derived from an EMBL/GenBank/DDBJ whole genome shotgun (WGS) entry which is preliminary data.</text>
</comment>
<dbReference type="SUPFAM" id="SSF51161">
    <property type="entry name" value="Trimeric LpxA-like enzymes"/>
    <property type="match status" value="1"/>
</dbReference>
<keyword evidence="2" id="KW-0677">Repeat</keyword>
<dbReference type="GO" id="GO:0016740">
    <property type="term" value="F:transferase activity"/>
    <property type="evidence" value="ECO:0007669"/>
    <property type="project" value="UniProtKB-KW"/>
</dbReference>
<dbReference type="CDD" id="cd04645">
    <property type="entry name" value="LbH_gamma_CA_like"/>
    <property type="match status" value="1"/>
</dbReference>
<dbReference type="PROSITE" id="PS00101">
    <property type="entry name" value="HEXAPEP_TRANSFERASES"/>
    <property type="match status" value="1"/>
</dbReference>
<protein>
    <submittedName>
        <fullName evidence="3">Carbonic anhydrase/acetyltransferase-like protein (Isoleucine patch superfamily)</fullName>
    </submittedName>
</protein>
<evidence type="ECO:0000256" key="1">
    <source>
        <dbReference type="ARBA" id="ARBA00022679"/>
    </source>
</evidence>
<accession>A0A7W3MVJ1</accession>
<dbReference type="Gene3D" id="2.160.10.10">
    <property type="entry name" value="Hexapeptide repeat proteins"/>
    <property type="match status" value="1"/>
</dbReference>
<dbReference type="InterPro" id="IPR050484">
    <property type="entry name" value="Transf_Hexapept/Carb_Anhydrase"/>
</dbReference>
<keyword evidence="4" id="KW-1185">Reference proteome</keyword>
<dbReference type="PANTHER" id="PTHR13061">
    <property type="entry name" value="DYNACTIN SUBUNIT P25"/>
    <property type="match status" value="1"/>
</dbReference>
<sequence>MAVYALGDRVPVIHETAYVHPDAVVIGAVTLGPESSIWPNAVLRGDYGRIEVGARTSVQDGAVLHTTEQWPTLIGADCVVGHNVHAEGCTVEDRCLIGSGSVVLNRARIGTGSIVGACALVPEDLEVPPGSMALGVPARIRPTGERARHEDWLDDAVRLYVRNARDYRENLRRLG</sequence>
<name>A0A7W3MVJ1_9ACTN</name>
<proteinExistence type="predicted"/>
<gene>
    <name evidence="3" type="ORF">HNR21_001557</name>
</gene>
<organism evidence="3 4">
    <name type="scientific">Thermomonospora cellulosilytica</name>
    <dbReference type="NCBI Taxonomy" id="1411118"/>
    <lineage>
        <taxon>Bacteria</taxon>
        <taxon>Bacillati</taxon>
        <taxon>Actinomycetota</taxon>
        <taxon>Actinomycetes</taxon>
        <taxon>Streptosporangiales</taxon>
        <taxon>Thermomonosporaceae</taxon>
        <taxon>Thermomonospora</taxon>
    </lineage>
</organism>
<evidence type="ECO:0000313" key="4">
    <source>
        <dbReference type="Proteomes" id="UP000539313"/>
    </source>
</evidence>
<evidence type="ECO:0000313" key="3">
    <source>
        <dbReference type="EMBL" id="MBA9002675.1"/>
    </source>
</evidence>
<dbReference type="PANTHER" id="PTHR13061:SF29">
    <property type="entry name" value="GAMMA CARBONIC ANHYDRASE-LIKE 1, MITOCHONDRIAL-RELATED"/>
    <property type="match status" value="1"/>
</dbReference>
<dbReference type="EMBL" id="JACJII010000001">
    <property type="protein sequence ID" value="MBA9002675.1"/>
    <property type="molecule type" value="Genomic_DNA"/>
</dbReference>
<dbReference type="InterPro" id="IPR001451">
    <property type="entry name" value="Hexapep"/>
</dbReference>
<reference evidence="3 4" key="1">
    <citation type="submission" date="2020-08" db="EMBL/GenBank/DDBJ databases">
        <title>Sequencing the genomes of 1000 actinobacteria strains.</title>
        <authorList>
            <person name="Klenk H.-P."/>
        </authorList>
    </citation>
    <scope>NUCLEOTIDE SEQUENCE [LARGE SCALE GENOMIC DNA]</scope>
    <source>
        <strain evidence="3 4">DSM 45823</strain>
    </source>
</reference>
<dbReference type="InterPro" id="IPR018357">
    <property type="entry name" value="Hexapep_transf_CS"/>
</dbReference>
<evidence type="ECO:0000256" key="2">
    <source>
        <dbReference type="ARBA" id="ARBA00022737"/>
    </source>
</evidence>
<dbReference type="Pfam" id="PF00132">
    <property type="entry name" value="Hexapep"/>
    <property type="match status" value="2"/>
</dbReference>
<dbReference type="RefSeq" id="WP_182704629.1">
    <property type="nucleotide sequence ID" value="NZ_JACJII010000001.1"/>
</dbReference>